<evidence type="ECO:0000313" key="3">
    <source>
        <dbReference type="WBParaSite" id="nRc.2.0.1.t10986-RA"/>
    </source>
</evidence>
<dbReference type="OMA" id="CSHHTEQ"/>
<dbReference type="AlphaFoldDB" id="A0A915ICM9"/>
<proteinExistence type="predicted"/>
<dbReference type="PANTHER" id="PTHR13950">
    <property type="entry name" value="RABCONNECTIN-RELATED"/>
    <property type="match status" value="1"/>
</dbReference>
<reference evidence="3" key="1">
    <citation type="submission" date="2022-11" db="UniProtKB">
        <authorList>
            <consortium name="WormBaseParasite"/>
        </authorList>
    </citation>
    <scope>IDENTIFICATION</scope>
</reference>
<sequence>MNVHQIITGALNQGENVFAIGSVEGINFTKLDYQWFEVSTVKAGNTVVNISWNLEGLRLLISTDEALELYQNRCLSDEFDTESSSPTTTAFTEIKTPSAAAKDDQLIKIWYQDCGGGLDEPNEVSFSSTYLPHPNVVVGFEWRKTGRYTPRGSVMNVLITWCRDYISRIWCETSLPAETCGEMLLELKLDNLPIRRSEKERIQRHSSIKTAGQRLAHRLKHLRKAKTKEKKGAETLVETADNTVLLSQVPSQPILSDIVELPTVIHFHLAVSIHPDKDCFLVPSFNATSDDSTTFAIHWLNNKELLYSLCVEKLLAEALASTDTNLSSSVTNVSLPQSFSSSVINAQNVSLIRRESKRIFGDEACNATEKVPILSEVSQWSHTYQSLDFELERLLREWQQSSDILFTIHPLDGSLLVWTVDFLDNPNRQPTVVFSSRLPHVFPLSDAASLNHNAATFNPHDPIYVDLLHRNVEKSTPEFVCNRDDEFPCYMCNTIFLLTNHQNGTLNLWHLNVDEKSKFQQILSVTHRSRMCGHRFRINAILCHPVLPLFLTTSHHNFRRGTNIKRDQDAGKTQLEKRRSSMKESHTLNSEMILWKVNPVGPLCKSGGVRELARINSPKFTAFSSIAWIPAILPSSTLGSKSNSPSSCFVAFDGQCLRVFQAVIDARALLAEVNYAKNKKVSIKFAKECTDEFK</sequence>
<organism evidence="2 3">
    <name type="scientific">Romanomermis culicivorax</name>
    <name type="common">Nematode worm</name>
    <dbReference type="NCBI Taxonomy" id="13658"/>
    <lineage>
        <taxon>Eukaryota</taxon>
        <taxon>Metazoa</taxon>
        <taxon>Ecdysozoa</taxon>
        <taxon>Nematoda</taxon>
        <taxon>Enoplea</taxon>
        <taxon>Dorylaimia</taxon>
        <taxon>Mermithida</taxon>
        <taxon>Mermithoidea</taxon>
        <taxon>Mermithidae</taxon>
        <taxon>Romanomermis</taxon>
    </lineage>
</organism>
<protein>
    <submittedName>
        <fullName evidence="3">Uncharacterized protein</fullName>
    </submittedName>
</protein>
<dbReference type="WBParaSite" id="nRc.2.0.1.t10986-RA">
    <property type="protein sequence ID" value="nRc.2.0.1.t10986-RA"/>
    <property type="gene ID" value="nRc.2.0.1.g10986"/>
</dbReference>
<evidence type="ECO:0000256" key="1">
    <source>
        <dbReference type="SAM" id="MobiDB-lite"/>
    </source>
</evidence>
<dbReference type="GO" id="GO:0007035">
    <property type="term" value="P:vacuolar acidification"/>
    <property type="evidence" value="ECO:0007669"/>
    <property type="project" value="TreeGrafter"/>
</dbReference>
<accession>A0A915ICM9</accession>
<dbReference type="InterPro" id="IPR052208">
    <property type="entry name" value="DmX-like/RAVE_component"/>
</dbReference>
<dbReference type="GO" id="GO:0043291">
    <property type="term" value="C:RAVE complex"/>
    <property type="evidence" value="ECO:0007669"/>
    <property type="project" value="TreeGrafter"/>
</dbReference>
<keyword evidence="2" id="KW-1185">Reference proteome</keyword>
<dbReference type="PANTHER" id="PTHR13950:SF9">
    <property type="entry name" value="RABCONNECTIN-3A"/>
    <property type="match status" value="1"/>
</dbReference>
<name>A0A915ICM9_ROMCU</name>
<feature type="region of interest" description="Disordered" evidence="1">
    <location>
        <begin position="563"/>
        <end position="582"/>
    </location>
</feature>
<dbReference type="Proteomes" id="UP000887565">
    <property type="component" value="Unplaced"/>
</dbReference>
<feature type="compositionally biased region" description="Basic and acidic residues" evidence="1">
    <location>
        <begin position="564"/>
        <end position="582"/>
    </location>
</feature>
<evidence type="ECO:0000313" key="2">
    <source>
        <dbReference type="Proteomes" id="UP000887565"/>
    </source>
</evidence>